<dbReference type="RefSeq" id="WP_380057834.1">
    <property type="nucleotide sequence ID" value="NZ_JBHSWB010000001.1"/>
</dbReference>
<gene>
    <name evidence="2" type="ORF">ACFP90_18355</name>
</gene>
<sequence length="77" mass="8294">MRRGNTLTYSRAVTLLTERPVDLDRAVVQADLRFTDPAGGAAPTTRRHLARPTASATPWTPPPPCASPFPCRRAAAP</sequence>
<reference evidence="3" key="1">
    <citation type="journal article" date="2019" name="Int. J. Syst. Evol. Microbiol.">
        <title>The Global Catalogue of Microorganisms (GCM) 10K type strain sequencing project: providing services to taxonomists for standard genome sequencing and annotation.</title>
        <authorList>
            <consortium name="The Broad Institute Genomics Platform"/>
            <consortium name="The Broad Institute Genome Sequencing Center for Infectious Disease"/>
            <person name="Wu L."/>
            <person name="Ma J."/>
        </authorList>
    </citation>
    <scope>NUCLEOTIDE SEQUENCE [LARGE SCALE GENOMIC DNA]</scope>
    <source>
        <strain evidence="3">CCUG 63830</strain>
    </source>
</reference>
<comment type="caution">
    <text evidence="2">The sequence shown here is derived from an EMBL/GenBank/DDBJ whole genome shotgun (WGS) entry which is preliminary data.</text>
</comment>
<name>A0ABW1ZMK5_9DEIO</name>
<proteinExistence type="predicted"/>
<evidence type="ECO:0000256" key="1">
    <source>
        <dbReference type="SAM" id="MobiDB-lite"/>
    </source>
</evidence>
<organism evidence="2 3">
    <name type="scientific">Deinococcus multiflagellatus</name>
    <dbReference type="NCBI Taxonomy" id="1656887"/>
    <lineage>
        <taxon>Bacteria</taxon>
        <taxon>Thermotogati</taxon>
        <taxon>Deinococcota</taxon>
        <taxon>Deinococci</taxon>
        <taxon>Deinococcales</taxon>
        <taxon>Deinococcaceae</taxon>
        <taxon>Deinococcus</taxon>
    </lineage>
</organism>
<keyword evidence="3" id="KW-1185">Reference proteome</keyword>
<accession>A0ABW1ZMK5</accession>
<feature type="compositionally biased region" description="Low complexity" evidence="1">
    <location>
        <begin position="68"/>
        <end position="77"/>
    </location>
</feature>
<evidence type="ECO:0000313" key="3">
    <source>
        <dbReference type="Proteomes" id="UP001596317"/>
    </source>
</evidence>
<protein>
    <submittedName>
        <fullName evidence="2">Uncharacterized protein</fullName>
    </submittedName>
</protein>
<dbReference type="EMBL" id="JBHSWB010000001">
    <property type="protein sequence ID" value="MFC6662068.1"/>
    <property type="molecule type" value="Genomic_DNA"/>
</dbReference>
<dbReference type="Proteomes" id="UP001596317">
    <property type="component" value="Unassembled WGS sequence"/>
</dbReference>
<evidence type="ECO:0000313" key="2">
    <source>
        <dbReference type="EMBL" id="MFC6662068.1"/>
    </source>
</evidence>
<feature type="region of interest" description="Disordered" evidence="1">
    <location>
        <begin position="36"/>
        <end position="77"/>
    </location>
</feature>